<comment type="caution">
    <text evidence="14">The sequence shown here is derived from an EMBL/GenBank/DDBJ whole genome shotgun (WGS) entry which is preliminary data.</text>
</comment>
<organism evidence="14 15">
    <name type="scientific">Sphingobium chungbukense</name>
    <dbReference type="NCBI Taxonomy" id="56193"/>
    <lineage>
        <taxon>Bacteria</taxon>
        <taxon>Pseudomonadati</taxon>
        <taxon>Pseudomonadota</taxon>
        <taxon>Alphaproteobacteria</taxon>
        <taxon>Sphingomonadales</taxon>
        <taxon>Sphingomonadaceae</taxon>
        <taxon>Sphingobium</taxon>
    </lineage>
</organism>
<evidence type="ECO:0000256" key="5">
    <source>
        <dbReference type="ARBA" id="ARBA00022679"/>
    </source>
</evidence>
<reference evidence="14 15" key="1">
    <citation type="submission" date="2015-04" db="EMBL/GenBank/DDBJ databases">
        <title>Genome sequence of aromatic hydrocarbons-degrading Sphingobium chungbukense DJ77.</title>
        <authorList>
            <person name="Kim Y.-C."/>
            <person name="Chae J.-C."/>
        </authorList>
    </citation>
    <scope>NUCLEOTIDE SEQUENCE [LARGE SCALE GENOMIC DNA]</scope>
    <source>
        <strain evidence="14 15">DJ77</strain>
    </source>
</reference>
<accession>A0A0M3AT49</accession>
<evidence type="ECO:0000256" key="11">
    <source>
        <dbReference type="ARBA" id="ARBA00029766"/>
    </source>
</evidence>
<dbReference type="CDD" id="cd00483">
    <property type="entry name" value="HPPK"/>
    <property type="match status" value="1"/>
</dbReference>
<evidence type="ECO:0000256" key="8">
    <source>
        <dbReference type="ARBA" id="ARBA00022840"/>
    </source>
</evidence>
<evidence type="ECO:0000256" key="10">
    <source>
        <dbReference type="ARBA" id="ARBA00029409"/>
    </source>
</evidence>
<evidence type="ECO:0000313" key="14">
    <source>
        <dbReference type="EMBL" id="KKW93035.1"/>
    </source>
</evidence>
<keyword evidence="7 14" id="KW-0418">Kinase</keyword>
<dbReference type="UniPathway" id="UPA00077">
    <property type="reaction ID" value="UER00155"/>
</dbReference>
<comment type="similarity">
    <text evidence="2">Belongs to the HPPK family.</text>
</comment>
<dbReference type="STRING" id="56193.YP76_06110"/>
<dbReference type="Gene3D" id="3.30.70.560">
    <property type="entry name" value="7,8-Dihydro-6-hydroxymethylpterin-pyrophosphokinase HPPK"/>
    <property type="match status" value="1"/>
</dbReference>
<dbReference type="GO" id="GO:0046656">
    <property type="term" value="P:folic acid biosynthetic process"/>
    <property type="evidence" value="ECO:0007669"/>
    <property type="project" value="UniProtKB-KW"/>
</dbReference>
<keyword evidence="15" id="KW-1185">Reference proteome</keyword>
<evidence type="ECO:0000256" key="12">
    <source>
        <dbReference type="ARBA" id="ARBA00033413"/>
    </source>
</evidence>
<dbReference type="GO" id="GO:0003848">
    <property type="term" value="F:2-amino-4-hydroxy-6-hydroxymethyldihydropteridine diphosphokinase activity"/>
    <property type="evidence" value="ECO:0007669"/>
    <property type="project" value="UniProtKB-EC"/>
</dbReference>
<gene>
    <name evidence="14" type="ORF">YP76_06110</name>
</gene>
<protein>
    <recommendedName>
        <fullName evidence="4">2-amino-4-hydroxy-6-hydroxymethyldihydropteridine pyrophosphokinase</fullName>
        <ecNumber evidence="3">2.7.6.3</ecNumber>
    </recommendedName>
    <alternativeName>
        <fullName evidence="11">6-hydroxymethyl-7,8-dihydropterin pyrophosphokinase</fullName>
    </alternativeName>
    <alternativeName>
        <fullName evidence="12">7,8-dihydro-6-hydroxymethylpterin-pyrophosphokinase</fullName>
    </alternativeName>
</protein>
<evidence type="ECO:0000256" key="9">
    <source>
        <dbReference type="ARBA" id="ARBA00022909"/>
    </source>
</evidence>
<dbReference type="Pfam" id="PF01288">
    <property type="entry name" value="HPPK"/>
    <property type="match status" value="1"/>
</dbReference>
<dbReference type="GO" id="GO:0046654">
    <property type="term" value="P:tetrahydrofolate biosynthetic process"/>
    <property type="evidence" value="ECO:0007669"/>
    <property type="project" value="UniProtKB-UniPathway"/>
</dbReference>
<dbReference type="EMBL" id="LBIC01000003">
    <property type="protein sequence ID" value="KKW93035.1"/>
    <property type="molecule type" value="Genomic_DNA"/>
</dbReference>
<keyword evidence="9" id="KW-0289">Folate biosynthesis</keyword>
<feature type="domain" description="7,8-dihydro-6-hydroxymethylpterin-pyrophosphokinase" evidence="13">
    <location>
        <begin position="96"/>
        <end position="107"/>
    </location>
</feature>
<dbReference type="InterPro" id="IPR035907">
    <property type="entry name" value="Hppk_sf"/>
</dbReference>
<evidence type="ECO:0000256" key="3">
    <source>
        <dbReference type="ARBA" id="ARBA00013253"/>
    </source>
</evidence>
<sequence>MGKTSTRHLYALALGSNRPLSARRTPARLLGEAVAGIAALGNIRAVAPLLTTPPMGPSRRVFANGALLLESILPPDAMLRRLQDIERQLGRRRFRRWGARSVDIDIILWSGGRWNSRSLHIPHPAFRERAFVLTPLAGIAPDWRDPVSGHCVRHLRSRLQKATPIMRSGG</sequence>
<dbReference type="GO" id="GO:0016301">
    <property type="term" value="F:kinase activity"/>
    <property type="evidence" value="ECO:0007669"/>
    <property type="project" value="UniProtKB-KW"/>
</dbReference>
<dbReference type="EC" id="2.7.6.3" evidence="3"/>
<dbReference type="AlphaFoldDB" id="A0A0M3AT49"/>
<dbReference type="PANTHER" id="PTHR43071:SF1">
    <property type="entry name" value="2-AMINO-4-HYDROXY-6-HYDROXYMETHYLDIHYDROPTERIDINE PYROPHOSPHOKINASE"/>
    <property type="match status" value="1"/>
</dbReference>
<dbReference type="PANTHER" id="PTHR43071">
    <property type="entry name" value="2-AMINO-4-HYDROXY-6-HYDROXYMETHYLDIHYDROPTERIDINE PYROPHOSPHOKINASE"/>
    <property type="match status" value="1"/>
</dbReference>
<evidence type="ECO:0000259" key="13">
    <source>
        <dbReference type="PROSITE" id="PS00794"/>
    </source>
</evidence>
<dbReference type="InterPro" id="IPR000550">
    <property type="entry name" value="Hppk"/>
</dbReference>
<comment type="function">
    <text evidence="10">Catalyzes the transfer of pyrophosphate from adenosine triphosphate (ATP) to 6-hydroxymethyl-7,8-dihydropterin, an enzymatic step in folate biosynthesis pathway.</text>
</comment>
<evidence type="ECO:0000313" key="15">
    <source>
        <dbReference type="Proteomes" id="UP000033874"/>
    </source>
</evidence>
<dbReference type="GO" id="GO:0005524">
    <property type="term" value="F:ATP binding"/>
    <property type="evidence" value="ECO:0007669"/>
    <property type="project" value="UniProtKB-KW"/>
</dbReference>
<proteinExistence type="inferred from homology"/>
<dbReference type="PATRIC" id="fig|56193.3.peg.1270"/>
<evidence type="ECO:0000256" key="2">
    <source>
        <dbReference type="ARBA" id="ARBA00005810"/>
    </source>
</evidence>
<evidence type="ECO:0000256" key="7">
    <source>
        <dbReference type="ARBA" id="ARBA00022777"/>
    </source>
</evidence>
<keyword evidence="5" id="KW-0808">Transferase</keyword>
<evidence type="ECO:0000256" key="1">
    <source>
        <dbReference type="ARBA" id="ARBA00005051"/>
    </source>
</evidence>
<name>A0A0M3AT49_9SPHN</name>
<keyword evidence="6" id="KW-0547">Nucleotide-binding</keyword>
<evidence type="ECO:0000256" key="4">
    <source>
        <dbReference type="ARBA" id="ARBA00016218"/>
    </source>
</evidence>
<dbReference type="SUPFAM" id="SSF55083">
    <property type="entry name" value="6-hydroxymethyl-7,8-dihydropterin pyrophosphokinase, HPPK"/>
    <property type="match status" value="1"/>
</dbReference>
<dbReference type="Proteomes" id="UP000033874">
    <property type="component" value="Unassembled WGS sequence"/>
</dbReference>
<dbReference type="NCBIfam" id="TIGR01498">
    <property type="entry name" value="folK"/>
    <property type="match status" value="1"/>
</dbReference>
<dbReference type="PROSITE" id="PS00794">
    <property type="entry name" value="HPPK"/>
    <property type="match status" value="1"/>
</dbReference>
<keyword evidence="8" id="KW-0067">ATP-binding</keyword>
<comment type="pathway">
    <text evidence="1">Cofactor biosynthesis; tetrahydrofolate biosynthesis; 2-amino-4-hydroxy-6-hydroxymethyl-7,8-dihydropteridine diphosphate from 7,8-dihydroneopterin triphosphate: step 4/4.</text>
</comment>
<dbReference type="RefSeq" id="WP_046763247.1">
    <property type="nucleotide sequence ID" value="NZ_LBIC01000003.1"/>
</dbReference>
<evidence type="ECO:0000256" key="6">
    <source>
        <dbReference type="ARBA" id="ARBA00022741"/>
    </source>
</evidence>